<sequence>MPQFLEWITSNFFIVIIIVGALISVFGKKNAKPNGGGEPFGGRGASPQRQGNPARRVQPAEGERQSPFNGAPTSSRQSNENRRSDSQRSGMNTERTNLDEASRQMNAEIEKRLREQRSMQRGERSVANATRQIERAVSGSRKDSSKPKNSTSSDTALSVQTASASSLMSNPTADELRKGVLWAEVLGSPRARKPYSSGRR</sequence>
<dbReference type="Proteomes" id="UP001380953">
    <property type="component" value="Unassembled WGS sequence"/>
</dbReference>
<proteinExistence type="predicted"/>
<comment type="caution">
    <text evidence="1">The sequence shown here is derived from an EMBL/GenBank/DDBJ whole genome shotgun (WGS) entry which is preliminary data.</text>
</comment>
<name>A0ACC6PB87_9BACL</name>
<protein>
    <submittedName>
        <fullName evidence="1">Uncharacterized protein</fullName>
    </submittedName>
</protein>
<dbReference type="EMBL" id="JBBKAR010000033">
    <property type="protein sequence ID" value="MEJ8304215.1"/>
    <property type="molecule type" value="Genomic_DNA"/>
</dbReference>
<reference evidence="1" key="1">
    <citation type="submission" date="2024-03" db="EMBL/GenBank/DDBJ databases">
        <title>Whole genome sequecning of epiphytes from Marcgravia umbellata leaves.</title>
        <authorList>
            <person name="Kumar G."/>
            <person name="Savka M.A."/>
        </authorList>
    </citation>
    <scope>NUCLEOTIDE SEQUENCE</scope>
    <source>
        <strain evidence="1">RIT_BL5</strain>
    </source>
</reference>
<organism evidence="1 2">
    <name type="scientific">Saccharibacillus sacchari</name>
    <dbReference type="NCBI Taxonomy" id="456493"/>
    <lineage>
        <taxon>Bacteria</taxon>
        <taxon>Bacillati</taxon>
        <taxon>Bacillota</taxon>
        <taxon>Bacilli</taxon>
        <taxon>Bacillales</taxon>
        <taxon>Paenibacillaceae</taxon>
        <taxon>Saccharibacillus</taxon>
    </lineage>
</organism>
<keyword evidence="2" id="KW-1185">Reference proteome</keyword>
<evidence type="ECO:0000313" key="1">
    <source>
        <dbReference type="EMBL" id="MEJ8304215.1"/>
    </source>
</evidence>
<accession>A0ACC6PB87</accession>
<evidence type="ECO:0000313" key="2">
    <source>
        <dbReference type="Proteomes" id="UP001380953"/>
    </source>
</evidence>
<gene>
    <name evidence="1" type="ORF">WKI47_09950</name>
</gene>